<keyword evidence="22" id="KW-1133">Transmembrane helix</keyword>
<evidence type="ECO:0000313" key="24">
    <source>
        <dbReference type="Proteomes" id="UP000008066"/>
    </source>
</evidence>
<evidence type="ECO:0000256" key="10">
    <source>
        <dbReference type="ARBA" id="ARBA00022801"/>
    </source>
</evidence>
<dbReference type="InterPro" id="IPR000490">
    <property type="entry name" value="Glyco_hydro_17"/>
</dbReference>
<dbReference type="GO" id="GO:0000272">
    <property type="term" value="P:polysaccharide catabolic process"/>
    <property type="evidence" value="ECO:0007669"/>
    <property type="project" value="UniProtKB-KW"/>
</dbReference>
<dbReference type="eggNOG" id="ENOG502QTKT">
    <property type="taxonomic scope" value="Eukaryota"/>
</dbReference>
<keyword evidence="7" id="KW-0134">Cell wall</keyword>
<gene>
    <name evidence="23" type="ORF">CTHT_0003990</name>
</gene>
<dbReference type="OMA" id="QYPDCLK"/>
<evidence type="ECO:0000313" key="23">
    <source>
        <dbReference type="EMBL" id="EGS23700.1"/>
    </source>
</evidence>
<evidence type="ECO:0000256" key="16">
    <source>
        <dbReference type="ARBA" id="ARBA00023326"/>
    </source>
</evidence>
<comment type="function">
    <text evidence="17">Glucanases play a role in cell expansion during growth, in cell-cell fusion during mating, and in spore release during sporulation. This enzyme may be involved in beta-glucan degradation. Active on laminarin and lichenan.</text>
</comment>
<keyword evidence="6" id="KW-1003">Cell membrane</keyword>
<evidence type="ECO:0000256" key="7">
    <source>
        <dbReference type="ARBA" id="ARBA00022512"/>
    </source>
</evidence>
<keyword evidence="8" id="KW-0964">Secreted</keyword>
<organism evidence="24">
    <name type="scientific">Chaetomium thermophilum (strain DSM 1495 / CBS 144.50 / IMI 039719)</name>
    <name type="common">Thermochaetoides thermophila</name>
    <dbReference type="NCBI Taxonomy" id="759272"/>
    <lineage>
        <taxon>Eukaryota</taxon>
        <taxon>Fungi</taxon>
        <taxon>Dikarya</taxon>
        <taxon>Ascomycota</taxon>
        <taxon>Pezizomycotina</taxon>
        <taxon>Sordariomycetes</taxon>
        <taxon>Sordariomycetidae</taxon>
        <taxon>Sordariales</taxon>
        <taxon>Chaetomiaceae</taxon>
        <taxon>Thermochaetoides</taxon>
    </lineage>
</organism>
<evidence type="ECO:0000256" key="8">
    <source>
        <dbReference type="ARBA" id="ARBA00022525"/>
    </source>
</evidence>
<keyword evidence="10 23" id="KW-0378">Hydrolase</keyword>
<dbReference type="Gene3D" id="3.20.20.80">
    <property type="entry name" value="Glycosidases"/>
    <property type="match status" value="1"/>
</dbReference>
<comment type="catalytic activity">
    <reaction evidence="1">
        <text>Hydrolysis of (1-&gt;3)-beta-D-glucosidic linkages in (1-&gt;3)-beta-D-glucans.</text>
        <dbReference type="EC" id="3.2.1.39"/>
    </reaction>
</comment>
<dbReference type="HOGENOM" id="CLU_011476_0_0_1"/>
<keyword evidence="15" id="KW-0961">Cell wall biogenesis/degradation</keyword>
<dbReference type="InterPro" id="IPR017853">
    <property type="entry name" value="GH"/>
</dbReference>
<feature type="region of interest" description="Disordered" evidence="21">
    <location>
        <begin position="1"/>
        <end position="51"/>
    </location>
</feature>
<evidence type="ECO:0000256" key="3">
    <source>
        <dbReference type="ARBA" id="ARBA00004401"/>
    </source>
</evidence>
<keyword evidence="11" id="KW-0735">Signal-anchor</keyword>
<evidence type="ECO:0000256" key="5">
    <source>
        <dbReference type="ARBA" id="ARBA00012780"/>
    </source>
</evidence>
<dbReference type="STRING" id="759272.G0RZS2"/>
<protein>
    <recommendedName>
        <fullName evidence="5">glucan endo-1,3-beta-D-glucosidase</fullName>
        <ecNumber evidence="5">3.2.1.39</ecNumber>
    </recommendedName>
    <alternativeName>
        <fullName evidence="19">Endo-1,3-beta-glucanase btgC</fullName>
    </alternativeName>
    <alternativeName>
        <fullName evidence="18">Laminarinase btgC</fullName>
    </alternativeName>
</protein>
<evidence type="ECO:0000256" key="18">
    <source>
        <dbReference type="ARBA" id="ARBA00042373"/>
    </source>
</evidence>
<feature type="transmembrane region" description="Helical" evidence="22">
    <location>
        <begin position="340"/>
        <end position="364"/>
    </location>
</feature>
<dbReference type="EMBL" id="GL988032">
    <property type="protein sequence ID" value="EGS23700.1"/>
    <property type="molecule type" value="Genomic_DNA"/>
</dbReference>
<feature type="region of interest" description="Disordered" evidence="21">
    <location>
        <begin position="156"/>
        <end position="209"/>
    </location>
</feature>
<evidence type="ECO:0000256" key="4">
    <source>
        <dbReference type="ARBA" id="ARBA00008773"/>
    </source>
</evidence>
<feature type="compositionally biased region" description="Basic and acidic residues" evidence="21">
    <location>
        <begin position="156"/>
        <end position="170"/>
    </location>
</feature>
<feature type="compositionally biased region" description="Basic and acidic residues" evidence="21">
    <location>
        <begin position="1"/>
        <end position="13"/>
    </location>
</feature>
<feature type="region of interest" description="Disordered" evidence="21">
    <location>
        <begin position="80"/>
        <end position="100"/>
    </location>
</feature>
<dbReference type="GO" id="GO:0005576">
    <property type="term" value="C:extracellular region"/>
    <property type="evidence" value="ECO:0007669"/>
    <property type="project" value="TreeGrafter"/>
</dbReference>
<comment type="similarity">
    <text evidence="4 20">Belongs to the glycosyl hydrolase 17 family.</text>
</comment>
<dbReference type="GO" id="GO:0009277">
    <property type="term" value="C:fungal-type cell wall"/>
    <property type="evidence" value="ECO:0007669"/>
    <property type="project" value="TreeGrafter"/>
</dbReference>
<evidence type="ECO:0000256" key="14">
    <source>
        <dbReference type="ARBA" id="ARBA00023277"/>
    </source>
</evidence>
<proteinExistence type="inferred from homology"/>
<keyword evidence="14" id="KW-0119">Carbohydrate metabolism</keyword>
<evidence type="ECO:0000256" key="11">
    <source>
        <dbReference type="ARBA" id="ARBA00022968"/>
    </source>
</evidence>
<dbReference type="OrthoDB" id="68336at2759"/>
<sequence length="716" mass="78369">MEQHRYYSDDLGERQPLSSGVFSSYRPQQQQYRQPYPPYHDAYNSHSETWARAHPDTAFDGFQGQTHHNGREASNRLATSPYAAAGGDPPKLSPHRDPEGHYWAHNSPYPPATAQSSPYGYPSSQRTFGTSPSFGNVSNSFVAGAMSSSVAMNSFEHHPRRSAEQDHGSVDRGLLTPGEYHSGDRNSHGSMQGLAATAAPTGQSTPGQRASFYTDDPYQNLSRHVDSDLGVVNPQDIADDGDDGLEYGRKGPRTSMLSLGSSRGAGANAVGGAASSGMLNSTSGRNGSGSVNNQYASINNADVTSGGSGSIYNAGAAIGGAEKGEWQAEAIPKKSRRWRLVVIFLLGAIVLGAIIVGILLGVVFKNKDKNASASTDDSSSGSSVSTAEEDLATNGDLNKNSPEIKALLNNPNLRKVFPGIDYTPLNTQYPECLTFPPSQNNITRDMAVLSQLTNVVRLYGTDCNQTEMVIHAIDRLELKGTVKIWLGVWQDNNATTNERQLNQMWNILDKYDHDYFKGVIVANEILFREQMTIWSLGQLLEEVRLNMTGKGYSLPVATSDLGDRWDATLASKSDAIMANIHPFFAGEPATSAAKWTRTFWKNKAGDFMKKDKSMNIIAETGWPSQGGTGCGNEFEIYCPQKAVAGIKEMNIFMEDWVCEALEDGTNYFWFEAFDEPWKVRFNTEGKEWEDHWGLFDVNRNLKPGLKIPDCGGKRIS</sequence>
<dbReference type="PANTHER" id="PTHR16631:SF17">
    <property type="entry name" value="GLUCAN ENDO-1,3-BETA-GLUCOSIDASE BTGC"/>
    <property type="match status" value="1"/>
</dbReference>
<evidence type="ECO:0000256" key="6">
    <source>
        <dbReference type="ARBA" id="ARBA00022475"/>
    </source>
</evidence>
<dbReference type="RefSeq" id="XP_006690942.1">
    <property type="nucleotide sequence ID" value="XM_006690879.1"/>
</dbReference>
<dbReference type="GO" id="GO:0042973">
    <property type="term" value="F:glucan endo-1,3-beta-D-glucosidase activity"/>
    <property type="evidence" value="ECO:0007669"/>
    <property type="project" value="UniProtKB-EC"/>
</dbReference>
<evidence type="ECO:0000256" key="21">
    <source>
        <dbReference type="SAM" id="MobiDB-lite"/>
    </source>
</evidence>
<evidence type="ECO:0000256" key="13">
    <source>
        <dbReference type="ARBA" id="ARBA00023180"/>
    </source>
</evidence>
<feature type="compositionally biased region" description="Low complexity" evidence="21">
    <location>
        <begin position="371"/>
        <end position="386"/>
    </location>
</feature>
<evidence type="ECO:0000256" key="15">
    <source>
        <dbReference type="ARBA" id="ARBA00023316"/>
    </source>
</evidence>
<keyword evidence="13" id="KW-0325">Glycoprotein</keyword>
<evidence type="ECO:0000256" key="1">
    <source>
        <dbReference type="ARBA" id="ARBA00000382"/>
    </source>
</evidence>
<evidence type="ECO:0000256" key="20">
    <source>
        <dbReference type="RuleBase" id="RU004335"/>
    </source>
</evidence>
<evidence type="ECO:0000256" key="22">
    <source>
        <dbReference type="SAM" id="Phobius"/>
    </source>
</evidence>
<reference evidence="23 24" key="1">
    <citation type="journal article" date="2011" name="Cell">
        <title>Insight into structure and assembly of the nuclear pore complex by utilizing the genome of a eukaryotic thermophile.</title>
        <authorList>
            <person name="Amlacher S."/>
            <person name="Sarges P."/>
            <person name="Flemming D."/>
            <person name="van Noort V."/>
            <person name="Kunze R."/>
            <person name="Devos D.P."/>
            <person name="Arumugam M."/>
            <person name="Bork P."/>
            <person name="Hurt E."/>
        </authorList>
    </citation>
    <scope>NUCLEOTIDE SEQUENCE [LARGE SCALE GENOMIC DNA]</scope>
    <source>
        <strain evidence="24">DSM 1495 / CBS 144.50 / IMI 039719</strain>
    </source>
</reference>
<dbReference type="SUPFAM" id="SSF51445">
    <property type="entry name" value="(Trans)glycosidases"/>
    <property type="match status" value="1"/>
</dbReference>
<evidence type="ECO:0000256" key="9">
    <source>
        <dbReference type="ARBA" id="ARBA00022729"/>
    </source>
</evidence>
<dbReference type="GO" id="GO:0005886">
    <property type="term" value="C:plasma membrane"/>
    <property type="evidence" value="ECO:0007669"/>
    <property type="project" value="UniProtKB-SubCell"/>
</dbReference>
<keyword evidence="24" id="KW-1185">Reference proteome</keyword>
<keyword evidence="9" id="KW-0732">Signal</keyword>
<evidence type="ECO:0000256" key="17">
    <source>
        <dbReference type="ARBA" id="ARBA00037649"/>
    </source>
</evidence>
<accession>G0RZS2</accession>
<keyword evidence="22" id="KW-0812">Transmembrane</keyword>
<dbReference type="GeneID" id="18254437"/>
<evidence type="ECO:0000256" key="2">
    <source>
        <dbReference type="ARBA" id="ARBA00004191"/>
    </source>
</evidence>
<dbReference type="GO" id="GO:0009986">
    <property type="term" value="C:cell surface"/>
    <property type="evidence" value="ECO:0007669"/>
    <property type="project" value="TreeGrafter"/>
</dbReference>
<dbReference type="GO" id="GO:0071555">
    <property type="term" value="P:cell wall organization"/>
    <property type="evidence" value="ECO:0007669"/>
    <property type="project" value="UniProtKB-KW"/>
</dbReference>
<dbReference type="FunFam" id="3.20.20.80:FF:000151">
    <property type="entry name" value="Glucan endo-1,3-beta-glucosidase btgC"/>
    <property type="match status" value="1"/>
</dbReference>
<dbReference type="Proteomes" id="UP000008066">
    <property type="component" value="Unassembled WGS sequence"/>
</dbReference>
<evidence type="ECO:0000256" key="19">
    <source>
        <dbReference type="ARBA" id="ARBA00043078"/>
    </source>
</evidence>
<keyword evidence="12 22" id="KW-0472">Membrane</keyword>
<feature type="region of interest" description="Disordered" evidence="21">
    <location>
        <begin position="371"/>
        <end position="398"/>
    </location>
</feature>
<dbReference type="InterPro" id="IPR050732">
    <property type="entry name" value="Beta-glucan_modifiers"/>
</dbReference>
<keyword evidence="16" id="KW-0624">Polysaccharide degradation</keyword>
<dbReference type="EC" id="3.2.1.39" evidence="5"/>
<comment type="subcellular location">
    <subcellularLocation>
        <location evidence="3">Cell membrane</location>
        <topology evidence="3">Single-pass type II membrane protein</topology>
    </subcellularLocation>
    <subcellularLocation>
        <location evidence="2">Secreted</location>
        <location evidence="2">Cell wall</location>
    </subcellularLocation>
</comment>
<dbReference type="AlphaFoldDB" id="G0RZS2"/>
<evidence type="ECO:0000256" key="12">
    <source>
        <dbReference type="ARBA" id="ARBA00023136"/>
    </source>
</evidence>
<name>G0RZS2_CHATD</name>
<dbReference type="Pfam" id="PF00332">
    <property type="entry name" value="Glyco_hydro_17"/>
    <property type="match status" value="1"/>
</dbReference>
<dbReference type="PANTHER" id="PTHR16631">
    <property type="entry name" value="GLUCAN 1,3-BETA-GLUCOSIDASE"/>
    <property type="match status" value="1"/>
</dbReference>
<feature type="compositionally biased region" description="Low complexity" evidence="21">
    <location>
        <begin position="25"/>
        <end position="34"/>
    </location>
</feature>
<dbReference type="KEGG" id="cthr:CTHT_0003990"/>